<dbReference type="InterPro" id="IPR011063">
    <property type="entry name" value="TilS/TtcA_N"/>
</dbReference>
<dbReference type="InterPro" id="IPR012796">
    <property type="entry name" value="Lysidine-tRNA-synth_C"/>
</dbReference>
<dbReference type="NCBIfam" id="TIGR02433">
    <property type="entry name" value="lysidine_TilS_C"/>
    <property type="match status" value="1"/>
</dbReference>
<evidence type="ECO:0000256" key="1">
    <source>
        <dbReference type="ARBA" id="ARBA00004496"/>
    </source>
</evidence>
<keyword evidence="10" id="KW-1185">Reference proteome</keyword>
<keyword evidence="2 8" id="KW-0963">Cytoplasm</keyword>
<comment type="catalytic activity">
    <reaction evidence="7 8">
        <text>cytidine(34) in tRNA(Ile2) + L-lysine + ATP = lysidine(34) in tRNA(Ile2) + AMP + diphosphate + H(+)</text>
        <dbReference type="Rhea" id="RHEA:43744"/>
        <dbReference type="Rhea" id="RHEA-COMP:10625"/>
        <dbReference type="Rhea" id="RHEA-COMP:10670"/>
        <dbReference type="ChEBI" id="CHEBI:15378"/>
        <dbReference type="ChEBI" id="CHEBI:30616"/>
        <dbReference type="ChEBI" id="CHEBI:32551"/>
        <dbReference type="ChEBI" id="CHEBI:33019"/>
        <dbReference type="ChEBI" id="CHEBI:82748"/>
        <dbReference type="ChEBI" id="CHEBI:83665"/>
        <dbReference type="ChEBI" id="CHEBI:456215"/>
        <dbReference type="EC" id="6.3.4.19"/>
    </reaction>
</comment>
<comment type="subcellular location">
    <subcellularLocation>
        <location evidence="1 8">Cytoplasm</location>
    </subcellularLocation>
</comment>
<keyword evidence="6 8" id="KW-0067">ATP-binding</keyword>
<dbReference type="Proteomes" id="UP000077734">
    <property type="component" value="Unassembled WGS sequence"/>
</dbReference>
<dbReference type="PANTHER" id="PTHR43033:SF1">
    <property type="entry name" value="TRNA(ILE)-LYSIDINE SYNTHASE-RELATED"/>
    <property type="match status" value="1"/>
</dbReference>
<dbReference type="Pfam" id="PF09179">
    <property type="entry name" value="TilS"/>
    <property type="match status" value="1"/>
</dbReference>
<dbReference type="InterPro" id="IPR012795">
    <property type="entry name" value="tRNA_Ile_lys_synt_N"/>
</dbReference>
<dbReference type="CDD" id="cd01992">
    <property type="entry name" value="TilS_N"/>
    <property type="match status" value="1"/>
</dbReference>
<evidence type="ECO:0000256" key="7">
    <source>
        <dbReference type="ARBA" id="ARBA00048539"/>
    </source>
</evidence>
<comment type="caution">
    <text evidence="9">The sequence shown here is derived from an EMBL/GenBank/DDBJ whole genome shotgun (WGS) entry which is preliminary data.</text>
</comment>
<gene>
    <name evidence="8" type="primary">tilS</name>
    <name evidence="9" type="ORF">A1356_16600</name>
</gene>
<comment type="function">
    <text evidence="8">Ligates lysine onto the cytidine present at position 34 of the AUA codon-specific tRNA(Ile) that contains the anticodon CAU, in an ATP-dependent manner. Cytidine is converted to lysidine, thus changing the amino acid specificity of the tRNA from methionine to isoleucine.</text>
</comment>
<accession>A0A291IG36</accession>
<evidence type="ECO:0000256" key="8">
    <source>
        <dbReference type="HAMAP-Rule" id="MF_01161"/>
    </source>
</evidence>
<reference evidence="9 10" key="1">
    <citation type="submission" date="2016-03" db="EMBL/GenBank/DDBJ databases">
        <authorList>
            <person name="Heylen K."/>
            <person name="De Vos P."/>
            <person name="Vekeman B."/>
        </authorList>
    </citation>
    <scope>NUCLEOTIDE SEQUENCE [LARGE SCALE GENOMIC DNA]</scope>
    <source>
        <strain evidence="9 10">R-49807</strain>
    </source>
</reference>
<comment type="similarity">
    <text evidence="8">Belongs to the tRNA(Ile)-lysidine synthase family.</text>
</comment>
<dbReference type="GO" id="GO:0005524">
    <property type="term" value="F:ATP binding"/>
    <property type="evidence" value="ECO:0007669"/>
    <property type="project" value="UniProtKB-UniRule"/>
</dbReference>
<dbReference type="SUPFAM" id="SSF52402">
    <property type="entry name" value="Adenine nucleotide alpha hydrolases-like"/>
    <property type="match status" value="1"/>
</dbReference>
<dbReference type="GO" id="GO:0005737">
    <property type="term" value="C:cytoplasm"/>
    <property type="evidence" value="ECO:0007669"/>
    <property type="project" value="UniProtKB-SubCell"/>
</dbReference>
<dbReference type="HAMAP" id="MF_01161">
    <property type="entry name" value="tRNA_Ile_lys_synt"/>
    <property type="match status" value="1"/>
</dbReference>
<dbReference type="KEGG" id="mko:MKLM6_0883"/>
<sequence>MSSLDPRLITKLLPPGCRTVYLAYSGGLDSHALLHLAAAIGDLRARLVAVYVNHGLQAAAADWGEHCRRQCLELGVAFRIVEVDAAARSGEGPEAAAREARYRALRQLLQVDDVLLLAQHRDDQMETLLLQLFRGAGLAGLAGMPASAAFGCGLMLRPFLDISRKDILDYALANNLRWVEDPSNQSNDFDRNFLRNQIVPLLKQRWPGLDKTVARSAAHCGEASRLLDDWADRVLEELVDAEQAGICLAGLSELTEEQCSVVLRRWLVGFGLKPPSAAIIKALAAQVSAGPGKASPPQIHIQGCRILGYRQKLFCIPAAALSKFTGDLLWPKPDARLDLANGYCLRRIEALSGIGKDYWDRAEVSVKARAGGEKLKLPGRAGHHYLKKLYQEAGIPPWEREQRPLVYLDGRLAAIAGLWVAEWAWAAEAACYRVVWQSEAGLGDAHHK</sequence>
<dbReference type="AlphaFoldDB" id="A0A291IG36"/>
<name>A0A291IG36_9GAMM</name>
<evidence type="ECO:0000256" key="6">
    <source>
        <dbReference type="ARBA" id="ARBA00022840"/>
    </source>
</evidence>
<dbReference type="Pfam" id="PF11734">
    <property type="entry name" value="TilS_C"/>
    <property type="match status" value="1"/>
</dbReference>
<comment type="domain">
    <text evidence="8">The N-terminal region contains the highly conserved SGGXDS motif, predicted to be a P-loop motif involved in ATP binding.</text>
</comment>
<dbReference type="SMART" id="SM00977">
    <property type="entry name" value="TilS_C"/>
    <property type="match status" value="1"/>
</dbReference>
<dbReference type="NCBIfam" id="TIGR02432">
    <property type="entry name" value="lysidine_TilS_N"/>
    <property type="match status" value="1"/>
</dbReference>
<evidence type="ECO:0000256" key="4">
    <source>
        <dbReference type="ARBA" id="ARBA00022694"/>
    </source>
</evidence>
<dbReference type="Gene3D" id="1.20.59.20">
    <property type="match status" value="1"/>
</dbReference>
<dbReference type="RefSeq" id="WP_064028606.1">
    <property type="nucleotide sequence ID" value="NZ_CP023669.1"/>
</dbReference>
<dbReference type="InterPro" id="IPR014729">
    <property type="entry name" value="Rossmann-like_a/b/a_fold"/>
</dbReference>
<keyword evidence="4 8" id="KW-0819">tRNA processing</keyword>
<evidence type="ECO:0000256" key="2">
    <source>
        <dbReference type="ARBA" id="ARBA00022490"/>
    </source>
</evidence>
<evidence type="ECO:0000256" key="3">
    <source>
        <dbReference type="ARBA" id="ARBA00022598"/>
    </source>
</evidence>
<dbReference type="EMBL" id="LUUL01000094">
    <property type="protein sequence ID" value="OAI24137.1"/>
    <property type="molecule type" value="Genomic_DNA"/>
</dbReference>
<dbReference type="InterPro" id="IPR015262">
    <property type="entry name" value="tRNA_Ile_lys_synt_subst-bd"/>
</dbReference>
<protein>
    <recommendedName>
        <fullName evidence="8">tRNA(Ile)-lysidine synthase</fullName>
        <ecNumber evidence="8">6.3.4.19</ecNumber>
    </recommendedName>
    <alternativeName>
        <fullName evidence="8">tRNA(Ile)-2-lysyl-cytidine synthase</fullName>
    </alternativeName>
    <alternativeName>
        <fullName evidence="8">tRNA(Ile)-lysidine synthetase</fullName>
    </alternativeName>
</protein>
<keyword evidence="5 8" id="KW-0547">Nucleotide-binding</keyword>
<feature type="binding site" evidence="8">
    <location>
        <begin position="25"/>
        <end position="30"/>
    </location>
    <ligand>
        <name>ATP</name>
        <dbReference type="ChEBI" id="CHEBI:30616"/>
    </ligand>
</feature>
<dbReference type="SUPFAM" id="SSF82829">
    <property type="entry name" value="MesJ substrate recognition domain-like"/>
    <property type="match status" value="1"/>
</dbReference>
<dbReference type="SUPFAM" id="SSF56037">
    <property type="entry name" value="PheT/TilS domain"/>
    <property type="match status" value="1"/>
</dbReference>
<organism evidence="9 10">
    <name type="scientific">Methylomonas koyamae</name>
    <dbReference type="NCBI Taxonomy" id="702114"/>
    <lineage>
        <taxon>Bacteria</taxon>
        <taxon>Pseudomonadati</taxon>
        <taxon>Pseudomonadota</taxon>
        <taxon>Gammaproteobacteria</taxon>
        <taxon>Methylococcales</taxon>
        <taxon>Methylococcaceae</taxon>
        <taxon>Methylomonas</taxon>
    </lineage>
</organism>
<dbReference type="PANTHER" id="PTHR43033">
    <property type="entry name" value="TRNA(ILE)-LYSIDINE SYNTHASE-RELATED"/>
    <property type="match status" value="1"/>
</dbReference>
<evidence type="ECO:0000256" key="5">
    <source>
        <dbReference type="ARBA" id="ARBA00022741"/>
    </source>
</evidence>
<dbReference type="Gene3D" id="3.40.50.620">
    <property type="entry name" value="HUPs"/>
    <property type="match status" value="1"/>
</dbReference>
<dbReference type="EC" id="6.3.4.19" evidence="8"/>
<evidence type="ECO:0000313" key="10">
    <source>
        <dbReference type="Proteomes" id="UP000077734"/>
    </source>
</evidence>
<dbReference type="GO" id="GO:0032267">
    <property type="term" value="F:tRNA(Ile)-lysidine synthase activity"/>
    <property type="evidence" value="ECO:0007669"/>
    <property type="project" value="UniProtKB-EC"/>
</dbReference>
<evidence type="ECO:0000313" key="9">
    <source>
        <dbReference type="EMBL" id="OAI24137.1"/>
    </source>
</evidence>
<dbReference type="InterPro" id="IPR012094">
    <property type="entry name" value="tRNA_Ile_lys_synt"/>
</dbReference>
<dbReference type="GO" id="GO:0006400">
    <property type="term" value="P:tRNA modification"/>
    <property type="evidence" value="ECO:0007669"/>
    <property type="project" value="UniProtKB-UniRule"/>
</dbReference>
<keyword evidence="3 8" id="KW-0436">Ligase</keyword>
<proteinExistence type="inferred from homology"/>
<dbReference type="Pfam" id="PF01171">
    <property type="entry name" value="ATP_bind_3"/>
    <property type="match status" value="1"/>
</dbReference>